<feature type="domain" description="Transcription regulator AsnC/Lrp ligand binding" evidence="1">
    <location>
        <begin position="25"/>
        <end position="90"/>
    </location>
</feature>
<dbReference type="EMBL" id="BART01022163">
    <property type="protein sequence ID" value="GAG93001.1"/>
    <property type="molecule type" value="Genomic_DNA"/>
</dbReference>
<dbReference type="InterPro" id="IPR011008">
    <property type="entry name" value="Dimeric_a/b-barrel"/>
</dbReference>
<comment type="caution">
    <text evidence="2">The sequence shown here is derived from an EMBL/GenBank/DDBJ whole genome shotgun (WGS) entry which is preliminary data.</text>
</comment>
<evidence type="ECO:0000313" key="2">
    <source>
        <dbReference type="EMBL" id="GAG93001.1"/>
    </source>
</evidence>
<dbReference type="AlphaFoldDB" id="X1D9C6"/>
<name>X1D9C6_9ZZZZ</name>
<sequence>MKRKLYDGETVFGFSMAIGFALLSISPLHEKAVYETLNDKIPEIVEVHPLFGEFDILVKIECNDIDSIGDVVINKIRSTKGVLDTKTLIGTKSLSG</sequence>
<gene>
    <name evidence="2" type="ORF">S01H4_40652</name>
</gene>
<protein>
    <recommendedName>
        <fullName evidence="1">Transcription regulator AsnC/Lrp ligand binding domain-containing protein</fullName>
    </recommendedName>
</protein>
<reference evidence="2" key="1">
    <citation type="journal article" date="2014" name="Front. Microbiol.">
        <title>High frequency of phylogenetically diverse reductive dehalogenase-homologous genes in deep subseafloor sedimentary metagenomes.</title>
        <authorList>
            <person name="Kawai M."/>
            <person name="Futagami T."/>
            <person name="Toyoda A."/>
            <person name="Takaki Y."/>
            <person name="Nishi S."/>
            <person name="Hori S."/>
            <person name="Arai W."/>
            <person name="Tsubouchi T."/>
            <person name="Morono Y."/>
            <person name="Uchiyama I."/>
            <person name="Ito T."/>
            <person name="Fujiyama A."/>
            <person name="Inagaki F."/>
            <person name="Takami H."/>
        </authorList>
    </citation>
    <scope>NUCLEOTIDE SEQUENCE</scope>
    <source>
        <strain evidence="2">Expedition CK06-06</strain>
    </source>
</reference>
<proteinExistence type="predicted"/>
<organism evidence="2">
    <name type="scientific">marine sediment metagenome</name>
    <dbReference type="NCBI Taxonomy" id="412755"/>
    <lineage>
        <taxon>unclassified sequences</taxon>
        <taxon>metagenomes</taxon>
        <taxon>ecological metagenomes</taxon>
    </lineage>
</organism>
<accession>X1D9C6</accession>
<dbReference type="InterPro" id="IPR019887">
    <property type="entry name" value="Tscrpt_reg_AsnC/Lrp_C"/>
</dbReference>
<dbReference type="SUPFAM" id="SSF54909">
    <property type="entry name" value="Dimeric alpha+beta barrel"/>
    <property type="match status" value="1"/>
</dbReference>
<evidence type="ECO:0000259" key="1">
    <source>
        <dbReference type="Pfam" id="PF01037"/>
    </source>
</evidence>
<dbReference type="Pfam" id="PF01037">
    <property type="entry name" value="AsnC_trans_reg"/>
    <property type="match status" value="1"/>
</dbReference>
<dbReference type="Gene3D" id="3.30.70.920">
    <property type="match status" value="1"/>
</dbReference>